<evidence type="ECO:0000256" key="1">
    <source>
        <dbReference type="ARBA" id="ARBA00001946"/>
    </source>
</evidence>
<comment type="catalytic activity">
    <reaction evidence="17">
        <text>1-(9Z-octadecenoyl)-sn-glycerol + ATP = 1-(9Z-octadecenoyl)-sn-glycero-3-phosphate + ADP + H(+)</text>
        <dbReference type="Rhea" id="RHEA:41079"/>
        <dbReference type="ChEBI" id="CHEBI:15378"/>
        <dbReference type="ChEBI" id="CHEBI:30616"/>
        <dbReference type="ChEBI" id="CHEBI:74544"/>
        <dbReference type="ChEBI" id="CHEBI:75757"/>
        <dbReference type="ChEBI" id="CHEBI:456216"/>
    </reaction>
    <physiologicalReaction direction="left-to-right" evidence="17">
        <dbReference type="Rhea" id="RHEA:41080"/>
    </physiologicalReaction>
</comment>
<name>A0A7R8UK60_HERIL</name>
<evidence type="ECO:0000313" key="32">
    <source>
        <dbReference type="Proteomes" id="UP000594454"/>
    </source>
</evidence>
<comment type="catalytic activity">
    <reaction evidence="15">
        <text>a 1,2-diacyl-sn-glycerol + ATP = a 1,2-diacyl-sn-glycero-3-phosphate + ADP + H(+)</text>
        <dbReference type="Rhea" id="RHEA:10272"/>
        <dbReference type="ChEBI" id="CHEBI:15378"/>
        <dbReference type="ChEBI" id="CHEBI:17815"/>
        <dbReference type="ChEBI" id="CHEBI:30616"/>
        <dbReference type="ChEBI" id="CHEBI:58608"/>
        <dbReference type="ChEBI" id="CHEBI:456216"/>
        <dbReference type="EC" id="2.7.1.107"/>
    </reaction>
    <physiologicalReaction direction="left-to-right" evidence="15">
        <dbReference type="Rhea" id="RHEA:10273"/>
    </physiologicalReaction>
</comment>
<comment type="catalytic activity">
    <reaction evidence="27">
        <text>an N-acylsphing-4-enine + ATP = an N-acylsphing-4-enine 1-phosphate + ADP + H(+)</text>
        <dbReference type="Rhea" id="RHEA:17929"/>
        <dbReference type="ChEBI" id="CHEBI:15378"/>
        <dbReference type="ChEBI" id="CHEBI:30616"/>
        <dbReference type="ChEBI" id="CHEBI:52639"/>
        <dbReference type="ChEBI" id="CHEBI:57674"/>
        <dbReference type="ChEBI" id="CHEBI:456216"/>
        <dbReference type="EC" id="2.7.1.138"/>
    </reaction>
    <physiologicalReaction direction="left-to-right" evidence="27">
        <dbReference type="Rhea" id="RHEA:17930"/>
    </physiologicalReaction>
</comment>
<dbReference type="InterPro" id="IPR001206">
    <property type="entry name" value="Diacylglycerol_kinase_cat_dom"/>
</dbReference>
<evidence type="ECO:0000256" key="24">
    <source>
        <dbReference type="ARBA" id="ARBA00026142"/>
    </source>
</evidence>
<dbReference type="GO" id="GO:0047620">
    <property type="term" value="F:acylglycerol kinase activity"/>
    <property type="evidence" value="ECO:0007669"/>
    <property type="project" value="UniProtKB-EC"/>
</dbReference>
<keyword evidence="9" id="KW-0999">Mitochondrion inner membrane</keyword>
<comment type="catalytic activity">
    <reaction evidence="18">
        <text>a 1-acyl-sn-glycerol + ATP = a 1-acyl-sn-glycero-3-phosphate + ADP + H(+)</text>
        <dbReference type="Rhea" id="RHEA:33747"/>
        <dbReference type="ChEBI" id="CHEBI:15378"/>
        <dbReference type="ChEBI" id="CHEBI:30616"/>
        <dbReference type="ChEBI" id="CHEBI:57970"/>
        <dbReference type="ChEBI" id="CHEBI:64683"/>
        <dbReference type="ChEBI" id="CHEBI:456216"/>
    </reaction>
    <physiologicalReaction direction="left-to-right" evidence="18">
        <dbReference type="Rhea" id="RHEA:33748"/>
    </physiologicalReaction>
</comment>
<evidence type="ECO:0000256" key="7">
    <source>
        <dbReference type="ARBA" id="ARBA00022741"/>
    </source>
</evidence>
<comment type="subcellular location">
    <subcellularLocation>
        <location evidence="3">Mitochondrion inner membrane</location>
        <topology evidence="3">Peripheral membrane protein</topology>
    </subcellularLocation>
    <subcellularLocation>
        <location evidence="2">Mitochondrion intermembrane space</location>
    </subcellularLocation>
</comment>
<dbReference type="InParanoid" id="A0A7R8UK60"/>
<dbReference type="InterPro" id="IPR050187">
    <property type="entry name" value="Lipid_Phosphate_FormReg"/>
</dbReference>
<evidence type="ECO:0000259" key="30">
    <source>
        <dbReference type="PROSITE" id="PS50146"/>
    </source>
</evidence>
<comment type="catalytic activity">
    <reaction evidence="16">
        <text>1-(5Z,8Z,11Z,14Z-eicosatetraenoyl)-sn-glycerol + ATP = 1-(5Z,8Z,11Z,14Z-eicosatetraenoyl)-sn-glycero-3-phosphate + ADP + H(+)</text>
        <dbReference type="Rhea" id="RHEA:43328"/>
        <dbReference type="ChEBI" id="CHEBI:15378"/>
        <dbReference type="ChEBI" id="CHEBI:30616"/>
        <dbReference type="ChEBI" id="CHEBI:34071"/>
        <dbReference type="ChEBI" id="CHEBI:74938"/>
        <dbReference type="ChEBI" id="CHEBI:456216"/>
    </reaction>
    <physiologicalReaction direction="left-to-right" evidence="16">
        <dbReference type="Rhea" id="RHEA:43329"/>
    </physiologicalReaction>
</comment>
<keyword evidence="12" id="KW-0496">Mitochondrion</keyword>
<evidence type="ECO:0000256" key="27">
    <source>
        <dbReference type="ARBA" id="ARBA00048034"/>
    </source>
</evidence>
<evidence type="ECO:0000256" key="5">
    <source>
        <dbReference type="ARBA" id="ARBA00012133"/>
    </source>
</evidence>
<dbReference type="Proteomes" id="UP000594454">
    <property type="component" value="Chromosome 2"/>
</dbReference>
<keyword evidence="7" id="KW-0547">Nucleotide-binding</keyword>
<gene>
    <name evidence="31" type="ORF">HERILL_LOCUS5384</name>
</gene>
<evidence type="ECO:0000256" key="17">
    <source>
        <dbReference type="ARBA" id="ARBA00024505"/>
    </source>
</evidence>
<sequence>MAVLKFLKGVRNHWKKSLFAASALAYGASYANEKYEINQLMRQYCEEAAKYGDVIVDDVTVPPKRILVILNPAANKKSAEKPFQKYCEPVLHLAGFLVDIVKTDSEGHALRYVEELKQLPDAILVAGGDGTLSETVTGLLRRSKREKCPVGVLPVGRTNSVATKIYNLKPNSSGLEEVRGMVHSAISVVRGRTAKKDIMEIQVMPDEESEPPPKPIFAVGSFQWGAFRDAHSLQDKYWYLGPFRDYAASLFNAFSDKLTWNCTAQINYTPPCPGCKNCYIKEPEPQQISTGRWWSRFIPRFSLNQARAQQVPEYSKVMNENCTKVTSSEVNPSELVLSVDSGEGESQATDALPHSLKINVGDNVQGAFDFIGKSWSRIRTHEVDVKNRILARTVELIPAQVSTEEKEIFYSIDNEPYEVRPVKISLVPKAIDMYTL</sequence>
<evidence type="ECO:0000256" key="13">
    <source>
        <dbReference type="ARBA" id="ARBA00023136"/>
    </source>
</evidence>
<evidence type="ECO:0000256" key="12">
    <source>
        <dbReference type="ARBA" id="ARBA00023128"/>
    </source>
</evidence>
<comment type="catalytic activity">
    <reaction evidence="19">
        <text>2-(5Z,8Z,11Z,14Z-eicosatetraenoyl)-glycerol + ATP = 2-(5Z,8Z,11Z,14Z-eicosatetraenoyl)-sn-glycero-3-phosphate + ADP + H(+)</text>
        <dbReference type="Rhea" id="RHEA:43316"/>
        <dbReference type="ChEBI" id="CHEBI:15378"/>
        <dbReference type="ChEBI" id="CHEBI:30616"/>
        <dbReference type="ChEBI" id="CHEBI:52392"/>
        <dbReference type="ChEBI" id="CHEBI:78209"/>
        <dbReference type="ChEBI" id="CHEBI:456216"/>
    </reaction>
    <physiologicalReaction direction="left-to-right" evidence="19">
        <dbReference type="Rhea" id="RHEA:43317"/>
    </physiologicalReaction>
</comment>
<dbReference type="GO" id="GO:0005758">
    <property type="term" value="C:mitochondrial intermembrane space"/>
    <property type="evidence" value="ECO:0007669"/>
    <property type="project" value="UniProtKB-SubCell"/>
</dbReference>
<evidence type="ECO:0000256" key="2">
    <source>
        <dbReference type="ARBA" id="ARBA00004569"/>
    </source>
</evidence>
<dbReference type="PANTHER" id="PTHR12358">
    <property type="entry name" value="SPHINGOSINE KINASE"/>
    <property type="match status" value="1"/>
</dbReference>
<dbReference type="OMA" id="HWKKTTF"/>
<dbReference type="GO" id="GO:0046486">
    <property type="term" value="P:glycerolipid metabolic process"/>
    <property type="evidence" value="ECO:0007669"/>
    <property type="project" value="UniProtKB-UniPathway"/>
</dbReference>
<evidence type="ECO:0000256" key="9">
    <source>
        <dbReference type="ARBA" id="ARBA00022792"/>
    </source>
</evidence>
<dbReference type="GO" id="GO:0046512">
    <property type="term" value="P:sphingosine biosynthetic process"/>
    <property type="evidence" value="ECO:0007669"/>
    <property type="project" value="TreeGrafter"/>
</dbReference>
<keyword evidence="8" id="KW-0418">Kinase</keyword>
<evidence type="ECO:0000256" key="21">
    <source>
        <dbReference type="ARBA" id="ARBA00025749"/>
    </source>
</evidence>
<dbReference type="PROSITE" id="PS50146">
    <property type="entry name" value="DAGK"/>
    <property type="match status" value="1"/>
</dbReference>
<dbReference type="UniPathway" id="UPA00230"/>
<evidence type="ECO:0000256" key="6">
    <source>
        <dbReference type="ARBA" id="ARBA00022679"/>
    </source>
</evidence>
<dbReference type="InterPro" id="IPR045579">
    <property type="entry name" value="AGK_C"/>
</dbReference>
<dbReference type="EC" id="2.7.1.94" evidence="23"/>
<evidence type="ECO:0000256" key="8">
    <source>
        <dbReference type="ARBA" id="ARBA00022777"/>
    </source>
</evidence>
<dbReference type="GO" id="GO:0004143">
    <property type="term" value="F:ATP-dependent diacylglycerol kinase activity"/>
    <property type="evidence" value="ECO:0007669"/>
    <property type="project" value="UniProtKB-EC"/>
</dbReference>
<dbReference type="EMBL" id="LR899010">
    <property type="protein sequence ID" value="CAD7082346.1"/>
    <property type="molecule type" value="Genomic_DNA"/>
</dbReference>
<evidence type="ECO:0000256" key="11">
    <source>
        <dbReference type="ARBA" id="ARBA00023098"/>
    </source>
</evidence>
<comment type="catalytic activity">
    <reaction evidence="29">
        <text>N-(hexanoyl)sphing-4-enine + ATP = N-hexanoylsphing-4-enine 1-phosphate + ADP + H(+)</text>
        <dbReference type="Rhea" id="RHEA:43312"/>
        <dbReference type="ChEBI" id="CHEBI:15378"/>
        <dbReference type="ChEBI" id="CHEBI:30616"/>
        <dbReference type="ChEBI" id="CHEBI:63867"/>
        <dbReference type="ChEBI" id="CHEBI:82959"/>
        <dbReference type="ChEBI" id="CHEBI:456216"/>
    </reaction>
    <physiologicalReaction direction="left-to-right" evidence="29">
        <dbReference type="Rhea" id="RHEA:43313"/>
    </physiologicalReaction>
</comment>
<dbReference type="Gene3D" id="3.40.50.10330">
    <property type="entry name" value="Probable inorganic polyphosphate/atp-NAD kinase, domain 1"/>
    <property type="match status" value="1"/>
</dbReference>
<evidence type="ECO:0000256" key="29">
    <source>
        <dbReference type="ARBA" id="ARBA00048876"/>
    </source>
</evidence>
<evidence type="ECO:0000256" key="19">
    <source>
        <dbReference type="ARBA" id="ARBA00024556"/>
    </source>
</evidence>
<dbReference type="Pfam" id="PF19712">
    <property type="entry name" value="AGK_C"/>
    <property type="match status" value="1"/>
</dbReference>
<evidence type="ECO:0000256" key="22">
    <source>
        <dbReference type="ARBA" id="ARBA00026096"/>
    </source>
</evidence>
<evidence type="ECO:0000256" key="25">
    <source>
        <dbReference type="ARBA" id="ARBA00030553"/>
    </source>
</evidence>
<comment type="catalytic activity">
    <reaction evidence="28">
        <text>a monoacylglycerol + ATP = a monoacyl-sn-glycero-3-phosphate + ADP + H(+)</text>
        <dbReference type="Rhea" id="RHEA:19293"/>
        <dbReference type="ChEBI" id="CHEBI:15378"/>
        <dbReference type="ChEBI" id="CHEBI:17408"/>
        <dbReference type="ChEBI" id="CHEBI:30616"/>
        <dbReference type="ChEBI" id="CHEBI:77589"/>
        <dbReference type="ChEBI" id="CHEBI:456216"/>
        <dbReference type="EC" id="2.7.1.94"/>
    </reaction>
    <physiologicalReaction direction="left-to-right" evidence="28">
        <dbReference type="Rhea" id="RHEA:19294"/>
    </physiologicalReaction>
</comment>
<protein>
    <recommendedName>
        <fullName evidence="24">Acylglycerol kinase, mitochondrial</fullName>
        <ecNumber evidence="5">2.7.1.107</ecNumber>
        <ecNumber evidence="22">2.7.1.138</ecNumber>
        <ecNumber evidence="23">2.7.1.94</ecNumber>
    </recommendedName>
    <alternativeName>
        <fullName evidence="25">Multiple substrate lipid kinase</fullName>
    </alternativeName>
</protein>
<dbReference type="Pfam" id="PF00781">
    <property type="entry name" value="DAGK_cat"/>
    <property type="match status" value="1"/>
</dbReference>
<evidence type="ECO:0000256" key="16">
    <source>
        <dbReference type="ARBA" id="ARBA00024483"/>
    </source>
</evidence>
<comment type="similarity">
    <text evidence="21">Belongs to the AGK family.</text>
</comment>
<evidence type="ECO:0000256" key="3">
    <source>
        <dbReference type="ARBA" id="ARBA00004637"/>
    </source>
</evidence>
<comment type="catalytic activity">
    <reaction evidence="26">
        <text>a 2-acylglycerol + ATP = a 2-acyl-sn-glycerol 3-phosphate + ADP + H(+)</text>
        <dbReference type="Rhea" id="RHEA:39847"/>
        <dbReference type="ChEBI" id="CHEBI:15378"/>
        <dbReference type="ChEBI" id="CHEBI:17389"/>
        <dbReference type="ChEBI" id="CHEBI:30616"/>
        <dbReference type="ChEBI" id="CHEBI:64982"/>
        <dbReference type="ChEBI" id="CHEBI:456216"/>
    </reaction>
    <physiologicalReaction direction="left-to-right" evidence="26">
        <dbReference type="Rhea" id="RHEA:39848"/>
    </physiologicalReaction>
</comment>
<keyword evidence="11" id="KW-0443">Lipid metabolism</keyword>
<comment type="pathway">
    <text evidence="4">Lipid metabolism; glycerolipid metabolism.</text>
</comment>
<keyword evidence="32" id="KW-1185">Reference proteome</keyword>
<dbReference type="SUPFAM" id="SSF111331">
    <property type="entry name" value="NAD kinase/diacylglycerol kinase-like"/>
    <property type="match status" value="1"/>
</dbReference>
<evidence type="ECO:0000256" key="18">
    <source>
        <dbReference type="ARBA" id="ARBA00024512"/>
    </source>
</evidence>
<dbReference type="GO" id="GO:0046513">
    <property type="term" value="P:ceramide biosynthetic process"/>
    <property type="evidence" value="ECO:0007669"/>
    <property type="project" value="TreeGrafter"/>
</dbReference>
<dbReference type="AlphaFoldDB" id="A0A7R8UK60"/>
<evidence type="ECO:0000256" key="26">
    <source>
        <dbReference type="ARBA" id="ARBA00044480"/>
    </source>
</evidence>
<dbReference type="InterPro" id="IPR016064">
    <property type="entry name" value="NAD/diacylglycerol_kinase_sf"/>
</dbReference>
<dbReference type="SMART" id="SM00046">
    <property type="entry name" value="DAGKc"/>
    <property type="match status" value="1"/>
</dbReference>
<feature type="domain" description="DAGKc" evidence="30">
    <location>
        <begin position="61"/>
        <end position="205"/>
    </location>
</feature>
<evidence type="ECO:0000313" key="31">
    <source>
        <dbReference type="EMBL" id="CAD7082346.1"/>
    </source>
</evidence>
<keyword evidence="6" id="KW-0808">Transferase</keyword>
<dbReference type="PANTHER" id="PTHR12358:SF31">
    <property type="entry name" value="ACYLGLYCEROL KINASE, MITOCHONDRIAL"/>
    <property type="match status" value="1"/>
</dbReference>
<keyword evidence="10" id="KW-0067">ATP-binding</keyword>
<evidence type="ECO:0000256" key="23">
    <source>
        <dbReference type="ARBA" id="ARBA00026098"/>
    </source>
</evidence>
<comment type="catalytic activity">
    <reaction evidence="14">
        <text>1,2-di-(9Z-octadecenoyl)-sn-glycerol + ATP = 1,2-di-(9Z-octadecenoyl)-sn-glycero-3-phosphate + ADP + H(+)</text>
        <dbReference type="Rhea" id="RHEA:40327"/>
        <dbReference type="ChEBI" id="CHEBI:15378"/>
        <dbReference type="ChEBI" id="CHEBI:30616"/>
        <dbReference type="ChEBI" id="CHEBI:52333"/>
        <dbReference type="ChEBI" id="CHEBI:74546"/>
        <dbReference type="ChEBI" id="CHEBI:456216"/>
    </reaction>
    <physiologicalReaction direction="left-to-right" evidence="14">
        <dbReference type="Rhea" id="RHEA:40328"/>
    </physiologicalReaction>
</comment>
<evidence type="ECO:0000256" key="10">
    <source>
        <dbReference type="ARBA" id="ARBA00022840"/>
    </source>
</evidence>
<evidence type="ECO:0000256" key="28">
    <source>
        <dbReference type="ARBA" id="ARBA00048663"/>
    </source>
</evidence>
<dbReference type="GO" id="GO:0001729">
    <property type="term" value="F:ceramide kinase activity"/>
    <property type="evidence" value="ECO:0007669"/>
    <property type="project" value="UniProtKB-EC"/>
</dbReference>
<keyword evidence="13" id="KW-0472">Membrane</keyword>
<comment type="catalytic activity">
    <reaction evidence="20">
        <text>1-hexadecanoyl-sn-glycerol + ATP = 1-hexadecanoyl-sn-glycero-3-phosphate + ADP + H(+)</text>
        <dbReference type="Rhea" id="RHEA:43308"/>
        <dbReference type="ChEBI" id="CHEBI:15378"/>
        <dbReference type="ChEBI" id="CHEBI:30616"/>
        <dbReference type="ChEBI" id="CHEBI:57518"/>
        <dbReference type="ChEBI" id="CHEBI:75542"/>
        <dbReference type="ChEBI" id="CHEBI:456216"/>
    </reaction>
    <physiologicalReaction direction="left-to-right" evidence="20">
        <dbReference type="Rhea" id="RHEA:43309"/>
    </physiologicalReaction>
</comment>
<reference evidence="31 32" key="1">
    <citation type="submission" date="2020-11" db="EMBL/GenBank/DDBJ databases">
        <authorList>
            <person name="Wallbank WR R."/>
            <person name="Pardo Diaz C."/>
            <person name="Kozak K."/>
            <person name="Martin S."/>
            <person name="Jiggins C."/>
            <person name="Moest M."/>
            <person name="Warren A I."/>
            <person name="Generalovic N T."/>
            <person name="Byers J.R.P. K."/>
            <person name="Montejo-Kovacevich G."/>
            <person name="Yen C E."/>
        </authorList>
    </citation>
    <scope>NUCLEOTIDE SEQUENCE [LARGE SCALE GENOMIC DNA]</scope>
</reference>
<proteinExistence type="inferred from homology"/>
<dbReference type="GO" id="GO:0005524">
    <property type="term" value="F:ATP binding"/>
    <property type="evidence" value="ECO:0007669"/>
    <property type="project" value="UniProtKB-KW"/>
</dbReference>
<evidence type="ECO:0000256" key="14">
    <source>
        <dbReference type="ARBA" id="ARBA00023371"/>
    </source>
</evidence>
<dbReference type="InterPro" id="IPR017438">
    <property type="entry name" value="ATP-NAD_kinase_N"/>
</dbReference>
<evidence type="ECO:0000256" key="20">
    <source>
        <dbReference type="ARBA" id="ARBA00024636"/>
    </source>
</evidence>
<dbReference type="FunCoup" id="A0A7R8UK60">
    <property type="interactions" value="984"/>
</dbReference>
<accession>A0A7R8UK60</accession>
<dbReference type="OrthoDB" id="9979394at2759"/>
<dbReference type="EC" id="2.7.1.138" evidence="22"/>
<comment type="cofactor">
    <cofactor evidence="1">
        <name>Mg(2+)</name>
        <dbReference type="ChEBI" id="CHEBI:18420"/>
    </cofactor>
</comment>
<evidence type="ECO:0000256" key="4">
    <source>
        <dbReference type="ARBA" id="ARBA00005175"/>
    </source>
</evidence>
<dbReference type="GO" id="GO:0005743">
    <property type="term" value="C:mitochondrial inner membrane"/>
    <property type="evidence" value="ECO:0007669"/>
    <property type="project" value="UniProtKB-SubCell"/>
</dbReference>
<dbReference type="EC" id="2.7.1.107" evidence="5"/>
<evidence type="ECO:0000256" key="15">
    <source>
        <dbReference type="ARBA" id="ARBA00023411"/>
    </source>
</evidence>
<organism evidence="31 32">
    <name type="scientific">Hermetia illucens</name>
    <name type="common">Black soldier fly</name>
    <dbReference type="NCBI Taxonomy" id="343691"/>
    <lineage>
        <taxon>Eukaryota</taxon>
        <taxon>Metazoa</taxon>
        <taxon>Ecdysozoa</taxon>
        <taxon>Arthropoda</taxon>
        <taxon>Hexapoda</taxon>
        <taxon>Insecta</taxon>
        <taxon>Pterygota</taxon>
        <taxon>Neoptera</taxon>
        <taxon>Endopterygota</taxon>
        <taxon>Diptera</taxon>
        <taxon>Brachycera</taxon>
        <taxon>Stratiomyomorpha</taxon>
        <taxon>Stratiomyidae</taxon>
        <taxon>Hermetiinae</taxon>
        <taxon>Hermetia</taxon>
    </lineage>
</organism>